<organism evidence="2">
    <name type="scientific">Graphocephala atropunctata</name>
    <dbReference type="NCBI Taxonomy" id="36148"/>
    <lineage>
        <taxon>Eukaryota</taxon>
        <taxon>Metazoa</taxon>
        <taxon>Ecdysozoa</taxon>
        <taxon>Arthropoda</taxon>
        <taxon>Hexapoda</taxon>
        <taxon>Insecta</taxon>
        <taxon>Pterygota</taxon>
        <taxon>Neoptera</taxon>
        <taxon>Paraneoptera</taxon>
        <taxon>Hemiptera</taxon>
        <taxon>Auchenorrhyncha</taxon>
        <taxon>Membracoidea</taxon>
        <taxon>Cicadellidae</taxon>
        <taxon>Cicadellinae</taxon>
        <taxon>Cicadellini</taxon>
        <taxon>Graphocephala</taxon>
    </lineage>
</organism>
<dbReference type="PANTHER" id="PTHR22963:SF39">
    <property type="entry name" value="DUMPY"/>
    <property type="match status" value="1"/>
</dbReference>
<evidence type="ECO:0000256" key="1">
    <source>
        <dbReference type="SAM" id="Phobius"/>
    </source>
</evidence>
<evidence type="ECO:0008006" key="3">
    <source>
        <dbReference type="Google" id="ProtNLM"/>
    </source>
</evidence>
<keyword evidence="1" id="KW-1133">Transmembrane helix</keyword>
<dbReference type="EMBL" id="GEBQ01011473">
    <property type="protein sequence ID" value="JAT28504.1"/>
    <property type="molecule type" value="Transcribed_RNA"/>
</dbReference>
<feature type="non-terminal residue" evidence="2">
    <location>
        <position position="1"/>
    </location>
</feature>
<dbReference type="AlphaFoldDB" id="A0A1B6LY20"/>
<keyword evidence="1" id="KW-0472">Membrane</keyword>
<reference evidence="2" key="1">
    <citation type="submission" date="2015-11" db="EMBL/GenBank/DDBJ databases">
        <title>De novo transcriptome assembly of four potential Pierce s Disease insect vectors from Arizona vineyards.</title>
        <authorList>
            <person name="Tassone E.E."/>
        </authorList>
    </citation>
    <scope>NUCLEOTIDE SEQUENCE</scope>
</reference>
<evidence type="ECO:0000313" key="2">
    <source>
        <dbReference type="EMBL" id="JAT28504.1"/>
    </source>
</evidence>
<protein>
    <recommendedName>
        <fullName evidence="3">EGF-like domain-containing protein</fullName>
    </recommendedName>
</protein>
<sequence>PGKPRVPAFSLSAGGPRLEEERGTPAPAAEVQSIMEALPGRSSQILFISLLISCGCVFVLLCLLGLEQVSVQKDTYDQCVSNTDCLEDLTCIDLKCQDACPGVCRGNASCEVHKHVPYCGCKPGFS</sequence>
<accession>A0A1B6LY20</accession>
<feature type="transmembrane region" description="Helical" evidence="1">
    <location>
        <begin position="45"/>
        <end position="66"/>
    </location>
</feature>
<dbReference type="PANTHER" id="PTHR22963">
    <property type="entry name" value="ENDOGLIN-RELATED"/>
    <property type="match status" value="1"/>
</dbReference>
<gene>
    <name evidence="2" type="ORF">g.54110</name>
</gene>
<feature type="non-terminal residue" evidence="2">
    <location>
        <position position="126"/>
    </location>
</feature>
<keyword evidence="1" id="KW-0812">Transmembrane</keyword>
<proteinExistence type="predicted"/>
<name>A0A1B6LY20_9HEMI</name>